<sequence>MKIQHPKPIKNGAKIAVISPAGFVEESQIAKGLEMIEAKGFEPVLGKFALGKFENGYPYSGTEKERLHDLNWALNDEEISAVWATRGGYGCQHLLQKISLKNFKQNPKWYIGYSDNTVIHSYLLKKSFASVNGQTLKTSSFGVCEEGYEEIFKILKGGSTKILVDDHPFNKKGEANGILVGGNLALVYALLGTKYSFDFKDKILFLEDIGEKYYTLDRMLMALELAGVFRKISGLIVGGMINMGDEKSNENYESSFDEKAYELIHHRLQKYDFPVAFQFPNGHIFENRPIIIGGMIRMKVGKKAEFNYPN</sequence>
<keyword evidence="4" id="KW-0378">Hydrolase</keyword>
<accession>A0A1M6FQV2</accession>
<evidence type="ECO:0000256" key="4">
    <source>
        <dbReference type="ARBA" id="ARBA00022801"/>
    </source>
</evidence>
<keyword evidence="3" id="KW-0645">Protease</keyword>
<keyword evidence="2 8" id="KW-0121">Carboxypeptidase</keyword>
<keyword evidence="9" id="KW-1185">Reference proteome</keyword>
<evidence type="ECO:0000256" key="2">
    <source>
        <dbReference type="ARBA" id="ARBA00022645"/>
    </source>
</evidence>
<feature type="domain" description="LD-carboxypeptidase N-terminal" evidence="6">
    <location>
        <begin position="15"/>
        <end position="131"/>
    </location>
</feature>
<dbReference type="PANTHER" id="PTHR30237:SF2">
    <property type="entry name" value="MUREIN TETRAPEPTIDE CARBOXYPEPTIDASE"/>
    <property type="match status" value="1"/>
</dbReference>
<comment type="similarity">
    <text evidence="1">Belongs to the peptidase S66 family.</text>
</comment>
<dbReference type="Pfam" id="PF17676">
    <property type="entry name" value="Peptidase_S66C"/>
    <property type="match status" value="1"/>
</dbReference>
<evidence type="ECO:0000256" key="1">
    <source>
        <dbReference type="ARBA" id="ARBA00010233"/>
    </source>
</evidence>
<dbReference type="STRING" id="1118202.SAMN05443429_107102"/>
<dbReference type="InterPro" id="IPR027478">
    <property type="entry name" value="LdcA_N"/>
</dbReference>
<dbReference type="OrthoDB" id="9807329at2"/>
<dbReference type="Proteomes" id="UP000184335">
    <property type="component" value="Unassembled WGS sequence"/>
</dbReference>
<dbReference type="InterPro" id="IPR029062">
    <property type="entry name" value="Class_I_gatase-like"/>
</dbReference>
<dbReference type="InterPro" id="IPR040449">
    <property type="entry name" value="Peptidase_S66_N"/>
</dbReference>
<evidence type="ECO:0000256" key="3">
    <source>
        <dbReference type="ARBA" id="ARBA00022670"/>
    </source>
</evidence>
<evidence type="ECO:0000313" key="9">
    <source>
        <dbReference type="Proteomes" id="UP000184335"/>
    </source>
</evidence>
<dbReference type="InterPro" id="IPR027461">
    <property type="entry name" value="Carboxypeptidase_A_C_sf"/>
</dbReference>
<dbReference type="SUPFAM" id="SSF141986">
    <property type="entry name" value="LD-carboxypeptidase A C-terminal domain-like"/>
    <property type="match status" value="1"/>
</dbReference>
<keyword evidence="5" id="KW-0720">Serine protease</keyword>
<dbReference type="InterPro" id="IPR003507">
    <property type="entry name" value="S66_fam"/>
</dbReference>
<name>A0A1M6FQV2_9FLAO</name>
<organism evidence="8 9">
    <name type="scientific">Cruoricaptor ignavus</name>
    <dbReference type="NCBI Taxonomy" id="1118202"/>
    <lineage>
        <taxon>Bacteria</taxon>
        <taxon>Pseudomonadati</taxon>
        <taxon>Bacteroidota</taxon>
        <taxon>Flavobacteriia</taxon>
        <taxon>Flavobacteriales</taxon>
        <taxon>Weeksellaceae</taxon>
        <taxon>Cruoricaptor</taxon>
    </lineage>
</organism>
<reference evidence="8 9" key="1">
    <citation type="submission" date="2016-11" db="EMBL/GenBank/DDBJ databases">
        <authorList>
            <person name="Jaros S."/>
            <person name="Januszkiewicz K."/>
            <person name="Wedrychowicz H."/>
        </authorList>
    </citation>
    <scope>NUCLEOTIDE SEQUENCE [LARGE SCALE GENOMIC DNA]</scope>
    <source>
        <strain evidence="8 9">DSM 25479</strain>
    </source>
</reference>
<dbReference type="PIRSF" id="PIRSF028757">
    <property type="entry name" value="LD-carboxypeptidase"/>
    <property type="match status" value="1"/>
</dbReference>
<dbReference type="GO" id="GO:0008236">
    <property type="term" value="F:serine-type peptidase activity"/>
    <property type="evidence" value="ECO:0007669"/>
    <property type="project" value="UniProtKB-KW"/>
</dbReference>
<protein>
    <submittedName>
        <fullName evidence="8">Muramoyltetrapeptide carboxypeptidase</fullName>
    </submittedName>
</protein>
<evidence type="ECO:0000256" key="5">
    <source>
        <dbReference type="ARBA" id="ARBA00022825"/>
    </source>
</evidence>
<dbReference type="EMBL" id="FQYI01000007">
    <property type="protein sequence ID" value="SHJ00108.1"/>
    <property type="molecule type" value="Genomic_DNA"/>
</dbReference>
<dbReference type="Pfam" id="PF02016">
    <property type="entry name" value="Peptidase_S66"/>
    <property type="match status" value="1"/>
</dbReference>
<dbReference type="PANTHER" id="PTHR30237">
    <property type="entry name" value="MURAMOYLTETRAPEPTIDE CARBOXYPEPTIDASE"/>
    <property type="match status" value="1"/>
</dbReference>
<evidence type="ECO:0000259" key="7">
    <source>
        <dbReference type="Pfam" id="PF17676"/>
    </source>
</evidence>
<evidence type="ECO:0000313" key="8">
    <source>
        <dbReference type="EMBL" id="SHJ00108.1"/>
    </source>
</evidence>
<dbReference type="Gene3D" id="3.50.30.60">
    <property type="entry name" value="LD-carboxypeptidase A C-terminal domain-like"/>
    <property type="match status" value="1"/>
</dbReference>
<dbReference type="SUPFAM" id="SSF52317">
    <property type="entry name" value="Class I glutamine amidotransferase-like"/>
    <property type="match status" value="1"/>
</dbReference>
<dbReference type="GO" id="GO:0004180">
    <property type="term" value="F:carboxypeptidase activity"/>
    <property type="evidence" value="ECO:0007669"/>
    <property type="project" value="UniProtKB-KW"/>
</dbReference>
<dbReference type="AlphaFoldDB" id="A0A1M6FQV2"/>
<dbReference type="InterPro" id="IPR040921">
    <property type="entry name" value="Peptidase_S66C"/>
</dbReference>
<feature type="domain" description="LD-carboxypeptidase C-terminal" evidence="7">
    <location>
        <begin position="176"/>
        <end position="298"/>
    </location>
</feature>
<dbReference type="CDD" id="cd07025">
    <property type="entry name" value="Peptidase_S66"/>
    <property type="match status" value="1"/>
</dbReference>
<dbReference type="Gene3D" id="3.40.50.10740">
    <property type="entry name" value="Class I glutamine amidotransferase-like"/>
    <property type="match status" value="1"/>
</dbReference>
<dbReference type="GO" id="GO:0006508">
    <property type="term" value="P:proteolysis"/>
    <property type="evidence" value="ECO:0007669"/>
    <property type="project" value="UniProtKB-KW"/>
</dbReference>
<proteinExistence type="inferred from homology"/>
<evidence type="ECO:0000259" key="6">
    <source>
        <dbReference type="Pfam" id="PF02016"/>
    </source>
</evidence>
<gene>
    <name evidence="8" type="ORF">SAMN05443429_107102</name>
</gene>
<dbReference type="RefSeq" id="WP_073180026.1">
    <property type="nucleotide sequence ID" value="NZ_FQYI01000007.1"/>
</dbReference>